<dbReference type="AlphaFoldDB" id="A0A2N9W0E3"/>
<dbReference type="SUPFAM" id="SSF46785">
    <property type="entry name" value="Winged helix' DNA-binding domain"/>
    <property type="match status" value="1"/>
</dbReference>
<dbReference type="GO" id="GO:0003700">
    <property type="term" value="F:DNA-binding transcription factor activity"/>
    <property type="evidence" value="ECO:0007669"/>
    <property type="project" value="TreeGrafter"/>
</dbReference>
<dbReference type="InterPro" id="IPR030489">
    <property type="entry name" value="TR_Rrf2-type_CS"/>
</dbReference>
<accession>A0A2N9W0E3</accession>
<dbReference type="Proteomes" id="UP000232163">
    <property type="component" value="Unassembled WGS sequence"/>
</dbReference>
<dbReference type="NCBIfam" id="TIGR00738">
    <property type="entry name" value="rrf2_super"/>
    <property type="match status" value="1"/>
</dbReference>
<dbReference type="GO" id="GO:0005829">
    <property type="term" value="C:cytosol"/>
    <property type="evidence" value="ECO:0007669"/>
    <property type="project" value="TreeGrafter"/>
</dbReference>
<gene>
    <name evidence="1" type="ORF">B5P45_09250</name>
</gene>
<reference evidence="1 2" key="1">
    <citation type="journal article" date="2017" name="Int J Environ Stud">
        <title>Does the Miocene-Pliocene relict legume Oxytropis triphylla form nitrogen-fixing nodules with a combination of bacterial strains?</title>
        <authorList>
            <person name="Safronova V."/>
            <person name="Belimov A."/>
            <person name="Sazanova A."/>
            <person name="Kuznetsova I."/>
            <person name="Popova J."/>
            <person name="Andronov E."/>
            <person name="Verkhozina A."/>
            <person name="Tikhonovich I."/>
        </authorList>
    </citation>
    <scope>NUCLEOTIDE SEQUENCE [LARGE SCALE GENOMIC DNA]</scope>
    <source>
        <strain evidence="1 2">Tri-38</strain>
    </source>
</reference>
<dbReference type="Pfam" id="PF02082">
    <property type="entry name" value="Rrf2"/>
    <property type="match status" value="1"/>
</dbReference>
<comment type="caution">
    <text evidence="1">The sequence shown here is derived from an EMBL/GenBank/DDBJ whole genome shotgun (WGS) entry which is preliminary data.</text>
</comment>
<dbReference type="InterPro" id="IPR036388">
    <property type="entry name" value="WH-like_DNA-bd_sf"/>
</dbReference>
<protein>
    <recommendedName>
        <fullName evidence="3">Transcriptional regulator</fullName>
    </recommendedName>
</protein>
<evidence type="ECO:0000313" key="2">
    <source>
        <dbReference type="Proteomes" id="UP000232163"/>
    </source>
</evidence>
<keyword evidence="2" id="KW-1185">Reference proteome</keyword>
<dbReference type="RefSeq" id="WP_099997853.1">
    <property type="nucleotide sequence ID" value="NZ_CP017940.1"/>
</dbReference>
<sequence>MKKPSIKSEILREEAAHSNNTGRTSLYGAAVEYGIHCMVWLIEPRTKPVSSRDLAELQGVPTTLMARIMPRLEKAGLVVSTSGISGGYRLAKEPKDITVLDIADAIDGRKSVFDCKDIRKNCVLFGGEAPAWMTRGVCGVHAVMLRAEKSMRNEMDRTTLQDLSTGFSVLAPADFGEDIGQWLDNRATNRELARISAVKDSSRNRRRGSDG</sequence>
<dbReference type="InterPro" id="IPR036390">
    <property type="entry name" value="WH_DNA-bd_sf"/>
</dbReference>
<evidence type="ECO:0000313" key="1">
    <source>
        <dbReference type="EMBL" id="PIO45211.1"/>
    </source>
</evidence>
<dbReference type="OrthoDB" id="9808360at2"/>
<organism evidence="1 2">
    <name type="scientific">Phyllobacterium zundukense</name>
    <dbReference type="NCBI Taxonomy" id="1867719"/>
    <lineage>
        <taxon>Bacteria</taxon>
        <taxon>Pseudomonadati</taxon>
        <taxon>Pseudomonadota</taxon>
        <taxon>Alphaproteobacteria</taxon>
        <taxon>Hyphomicrobiales</taxon>
        <taxon>Phyllobacteriaceae</taxon>
        <taxon>Phyllobacterium</taxon>
    </lineage>
</organism>
<dbReference type="PANTHER" id="PTHR33221:SF13">
    <property type="entry name" value="TRANSCRIPTIONAL REGULATOR-RELATED"/>
    <property type="match status" value="1"/>
</dbReference>
<dbReference type="InterPro" id="IPR000944">
    <property type="entry name" value="Tscrpt_reg_Rrf2"/>
</dbReference>
<dbReference type="PROSITE" id="PS51197">
    <property type="entry name" value="HTH_RRF2_2"/>
    <property type="match status" value="1"/>
</dbReference>
<name>A0A2N9W0E3_9HYPH</name>
<dbReference type="PANTHER" id="PTHR33221">
    <property type="entry name" value="WINGED HELIX-TURN-HELIX TRANSCRIPTIONAL REGULATOR, RRF2 FAMILY"/>
    <property type="match status" value="1"/>
</dbReference>
<dbReference type="Gene3D" id="1.10.10.10">
    <property type="entry name" value="Winged helix-like DNA-binding domain superfamily/Winged helix DNA-binding domain"/>
    <property type="match status" value="1"/>
</dbReference>
<evidence type="ECO:0008006" key="3">
    <source>
        <dbReference type="Google" id="ProtNLM"/>
    </source>
</evidence>
<dbReference type="PROSITE" id="PS01332">
    <property type="entry name" value="HTH_RRF2_1"/>
    <property type="match status" value="1"/>
</dbReference>
<dbReference type="EMBL" id="MZMT01000023">
    <property type="protein sequence ID" value="PIO45211.1"/>
    <property type="molecule type" value="Genomic_DNA"/>
</dbReference>
<proteinExistence type="predicted"/>